<proteinExistence type="predicted"/>
<keyword evidence="3" id="KW-1185">Reference proteome</keyword>
<gene>
    <name evidence="2" type="ORF">OG563_03360</name>
</gene>
<organism evidence="2 3">
    <name type="scientific">Nocardia vinacea</name>
    <dbReference type="NCBI Taxonomy" id="96468"/>
    <lineage>
        <taxon>Bacteria</taxon>
        <taxon>Bacillati</taxon>
        <taxon>Actinomycetota</taxon>
        <taxon>Actinomycetes</taxon>
        <taxon>Mycobacteriales</taxon>
        <taxon>Nocardiaceae</taxon>
        <taxon>Nocardia</taxon>
    </lineage>
</organism>
<evidence type="ECO:0000259" key="1">
    <source>
        <dbReference type="Pfam" id="PF02470"/>
    </source>
</evidence>
<dbReference type="Proteomes" id="UP001432062">
    <property type="component" value="Chromosome"/>
</dbReference>
<dbReference type="Pfam" id="PF02470">
    <property type="entry name" value="MlaD"/>
    <property type="match status" value="1"/>
</dbReference>
<dbReference type="RefSeq" id="WP_329411352.1">
    <property type="nucleotide sequence ID" value="NZ_CP109441.1"/>
</dbReference>
<dbReference type="InterPro" id="IPR003399">
    <property type="entry name" value="Mce/MlaD"/>
</dbReference>
<evidence type="ECO:0000313" key="2">
    <source>
        <dbReference type="EMBL" id="WUV47296.1"/>
    </source>
</evidence>
<name>A0ABZ1YW67_9NOCA</name>
<protein>
    <submittedName>
        <fullName evidence="2">MlaD family protein</fullName>
    </submittedName>
</protein>
<feature type="domain" description="Mce/MlaD" evidence="1">
    <location>
        <begin position="36"/>
        <end position="101"/>
    </location>
</feature>
<dbReference type="EMBL" id="CP109441">
    <property type="protein sequence ID" value="WUV47296.1"/>
    <property type="molecule type" value="Genomic_DNA"/>
</dbReference>
<evidence type="ECO:0000313" key="3">
    <source>
        <dbReference type="Proteomes" id="UP001432062"/>
    </source>
</evidence>
<accession>A0ABZ1YW67</accession>
<sequence length="107" mass="10752">MAADNGCAAAVMLLGGCGFDPSSVPVPVPGASVAGPTYQVRIEFANALNLPKQAKVVANGARIGRLRSVTVVDPSAPDSGRIDATVDISSSVQLPTTTTATRGMLVS</sequence>
<reference evidence="2" key="1">
    <citation type="submission" date="2022-10" db="EMBL/GenBank/DDBJ databases">
        <title>The complete genomes of actinobacterial strains from the NBC collection.</title>
        <authorList>
            <person name="Joergensen T.S."/>
            <person name="Alvarez Arevalo M."/>
            <person name="Sterndorff E.B."/>
            <person name="Faurdal D."/>
            <person name="Vuksanovic O."/>
            <person name="Mourched A.-S."/>
            <person name="Charusanti P."/>
            <person name="Shaw S."/>
            <person name="Blin K."/>
            <person name="Weber T."/>
        </authorList>
    </citation>
    <scope>NUCLEOTIDE SEQUENCE</scope>
    <source>
        <strain evidence="2">NBC_01482</strain>
    </source>
</reference>